<dbReference type="InterPro" id="IPR015421">
    <property type="entry name" value="PyrdxlP-dep_Trfase_major"/>
</dbReference>
<evidence type="ECO:0000313" key="12">
    <source>
        <dbReference type="EMBL" id="MEA5138699.1"/>
    </source>
</evidence>
<dbReference type="PANTHER" id="PTHR11601:SF34">
    <property type="entry name" value="CYSTEINE DESULFURASE"/>
    <property type="match status" value="1"/>
</dbReference>
<sequence>MEIYCDNAATTALDLEVLDAMIPYLTNHFGNPSSSHQVGRKAREAVEVSRKTIANLLNASASDIFFTSGATEANNLALTGAIKTYELRQVVTSRIEHKAVLQTLGQFNQPNEVEVNFVKLDAKGNINYEQLEKRLSINPQTLVSLMHANNEIGNLNDIERIGEICKKYDAIFHSDTTQTIGKYQFDLQQLKVDYLVGSSHKFHGPKGVGFIYINKYKKIKPHIYGGAQEKGTRGGTENVAGIVGMAKALEIAYRDLKEHQNYIAFLKSKMVSNLKALFQDEISFNGESESSQNSISNILNVAFPRLHKGGVLVNRLDALGIAVSGGSACSNLTNVGSHVLKVLDRNLDKDSVRFSFSKYTTPQEIDAILKATVEIYEQDLFAKKTENTKLQSLVYA</sequence>
<comment type="similarity">
    <text evidence="2">Belongs to the class-V pyridoxal-phosphate-dependent aminotransferase family. NifS/IscS subfamily.</text>
</comment>
<protein>
    <recommendedName>
        <fullName evidence="3">cysteine desulfurase</fullName>
        <ecNumber evidence="3">2.8.1.7</ecNumber>
    </recommendedName>
</protein>
<evidence type="ECO:0000256" key="10">
    <source>
        <dbReference type="RuleBase" id="RU004504"/>
    </source>
</evidence>
<dbReference type="EC" id="2.8.1.7" evidence="3"/>
<evidence type="ECO:0000256" key="4">
    <source>
        <dbReference type="ARBA" id="ARBA00022679"/>
    </source>
</evidence>
<dbReference type="InterPro" id="IPR015422">
    <property type="entry name" value="PyrdxlP-dep_Trfase_small"/>
</dbReference>
<evidence type="ECO:0000256" key="6">
    <source>
        <dbReference type="ARBA" id="ARBA00022898"/>
    </source>
</evidence>
<evidence type="ECO:0000256" key="1">
    <source>
        <dbReference type="ARBA" id="ARBA00001933"/>
    </source>
</evidence>
<keyword evidence="4" id="KW-0808">Transferase</keyword>
<keyword evidence="13" id="KW-1185">Reference proteome</keyword>
<keyword evidence="5" id="KW-0479">Metal-binding</keyword>
<dbReference type="Gene3D" id="3.40.640.10">
    <property type="entry name" value="Type I PLP-dependent aspartate aminotransferase-like (Major domain)"/>
    <property type="match status" value="1"/>
</dbReference>
<proteinExistence type="inferred from homology"/>
<evidence type="ECO:0000256" key="3">
    <source>
        <dbReference type="ARBA" id="ARBA00012239"/>
    </source>
</evidence>
<reference evidence="12 13" key="1">
    <citation type="submission" date="2023-12" db="EMBL/GenBank/DDBJ databases">
        <title>Novel species of the genus Arcicella isolated from rivers.</title>
        <authorList>
            <person name="Lu H."/>
        </authorList>
    </citation>
    <scope>NUCLEOTIDE SEQUENCE [LARGE SCALE GENOMIC DNA]</scope>
    <source>
        <strain evidence="12 13">KCTC 23307</strain>
    </source>
</reference>
<dbReference type="PIRSF" id="PIRSF005572">
    <property type="entry name" value="NifS"/>
    <property type="match status" value="1"/>
</dbReference>
<evidence type="ECO:0000256" key="7">
    <source>
        <dbReference type="ARBA" id="ARBA00023004"/>
    </source>
</evidence>
<dbReference type="SUPFAM" id="SSF53383">
    <property type="entry name" value="PLP-dependent transferases"/>
    <property type="match status" value="1"/>
</dbReference>
<evidence type="ECO:0000256" key="2">
    <source>
        <dbReference type="ARBA" id="ARBA00006490"/>
    </source>
</evidence>
<evidence type="ECO:0000256" key="9">
    <source>
        <dbReference type="ARBA" id="ARBA00050776"/>
    </source>
</evidence>
<dbReference type="InterPro" id="IPR020578">
    <property type="entry name" value="Aminotrans_V_PyrdxlP_BS"/>
</dbReference>
<dbReference type="PROSITE" id="PS00595">
    <property type="entry name" value="AA_TRANSFER_CLASS_5"/>
    <property type="match status" value="1"/>
</dbReference>
<keyword evidence="8" id="KW-0411">Iron-sulfur</keyword>
<dbReference type="InterPro" id="IPR000192">
    <property type="entry name" value="Aminotrans_V_dom"/>
</dbReference>
<comment type="catalytic activity">
    <reaction evidence="9">
        <text>(sulfur carrier)-H + L-cysteine = (sulfur carrier)-SH + L-alanine</text>
        <dbReference type="Rhea" id="RHEA:43892"/>
        <dbReference type="Rhea" id="RHEA-COMP:14737"/>
        <dbReference type="Rhea" id="RHEA-COMP:14739"/>
        <dbReference type="ChEBI" id="CHEBI:29917"/>
        <dbReference type="ChEBI" id="CHEBI:35235"/>
        <dbReference type="ChEBI" id="CHEBI:57972"/>
        <dbReference type="ChEBI" id="CHEBI:64428"/>
        <dbReference type="EC" id="2.8.1.7"/>
    </reaction>
</comment>
<dbReference type="Pfam" id="PF00266">
    <property type="entry name" value="Aminotran_5"/>
    <property type="match status" value="1"/>
</dbReference>
<dbReference type="InterPro" id="IPR016454">
    <property type="entry name" value="Cysteine_dSase"/>
</dbReference>
<keyword evidence="6" id="KW-0663">Pyridoxal phosphate</keyword>
<comment type="cofactor">
    <cofactor evidence="1 10">
        <name>pyridoxal 5'-phosphate</name>
        <dbReference type="ChEBI" id="CHEBI:597326"/>
    </cofactor>
</comment>
<comment type="caution">
    <text evidence="12">The sequence shown here is derived from an EMBL/GenBank/DDBJ whole genome shotgun (WGS) entry which is preliminary data.</text>
</comment>
<dbReference type="PANTHER" id="PTHR11601">
    <property type="entry name" value="CYSTEINE DESULFURYLASE FAMILY MEMBER"/>
    <property type="match status" value="1"/>
</dbReference>
<dbReference type="RefSeq" id="WP_323295866.1">
    <property type="nucleotide sequence ID" value="NZ_JAYFUM010000006.1"/>
</dbReference>
<gene>
    <name evidence="12" type="ORF">VB248_06135</name>
</gene>
<dbReference type="Proteomes" id="UP001302949">
    <property type="component" value="Unassembled WGS sequence"/>
</dbReference>
<evidence type="ECO:0000259" key="11">
    <source>
        <dbReference type="Pfam" id="PF00266"/>
    </source>
</evidence>
<evidence type="ECO:0000313" key="13">
    <source>
        <dbReference type="Proteomes" id="UP001302949"/>
    </source>
</evidence>
<feature type="domain" description="Aminotransferase class V" evidence="11">
    <location>
        <begin position="3"/>
        <end position="367"/>
    </location>
</feature>
<keyword evidence="7" id="KW-0408">Iron</keyword>
<accession>A0ABU5Q8I4</accession>
<dbReference type="Gene3D" id="1.10.260.50">
    <property type="match status" value="1"/>
</dbReference>
<dbReference type="EMBL" id="JAYFUM010000006">
    <property type="protein sequence ID" value="MEA5138699.1"/>
    <property type="molecule type" value="Genomic_DNA"/>
</dbReference>
<name>A0ABU5Q8I4_9BACT</name>
<evidence type="ECO:0000256" key="8">
    <source>
        <dbReference type="ARBA" id="ARBA00023014"/>
    </source>
</evidence>
<dbReference type="InterPro" id="IPR015424">
    <property type="entry name" value="PyrdxlP-dep_Trfase"/>
</dbReference>
<organism evidence="12 13">
    <name type="scientific">Arcicella rigui</name>
    <dbReference type="NCBI Taxonomy" id="797020"/>
    <lineage>
        <taxon>Bacteria</taxon>
        <taxon>Pseudomonadati</taxon>
        <taxon>Bacteroidota</taxon>
        <taxon>Cytophagia</taxon>
        <taxon>Cytophagales</taxon>
        <taxon>Flectobacillaceae</taxon>
        <taxon>Arcicella</taxon>
    </lineage>
</organism>
<dbReference type="Gene3D" id="3.90.1150.10">
    <property type="entry name" value="Aspartate Aminotransferase, domain 1"/>
    <property type="match status" value="1"/>
</dbReference>
<evidence type="ECO:0000256" key="5">
    <source>
        <dbReference type="ARBA" id="ARBA00022723"/>
    </source>
</evidence>